<evidence type="ECO:0000313" key="3">
    <source>
        <dbReference type="Proteomes" id="UP000005583"/>
    </source>
</evidence>
<comment type="caution">
    <text evidence="2">The sequence shown here is derived from an EMBL/GenBank/DDBJ whole genome shotgun (WGS) entry which is preliminary data.</text>
</comment>
<dbReference type="HOGENOM" id="CLU_2617638_0_0_9"/>
<sequence>MLEKQKKQESKSPKEPKQWTRDTKEYWIALIGLHLYAAFQVGLAIYFANMHTDVGDAGAALMGGTTFITLCLTWCLFF</sequence>
<accession>C2ELF2</accession>
<evidence type="ECO:0000256" key="1">
    <source>
        <dbReference type="SAM" id="Phobius"/>
    </source>
</evidence>
<dbReference type="RefSeq" id="WP_007125030.1">
    <property type="nucleotide sequence ID" value="NZ_AZFO01000020.1"/>
</dbReference>
<protein>
    <submittedName>
        <fullName evidence="2">Uncharacterized protein</fullName>
    </submittedName>
</protein>
<reference evidence="2 3" key="1">
    <citation type="submission" date="2009-01" db="EMBL/GenBank/DDBJ databases">
        <authorList>
            <person name="Qin X."/>
            <person name="Bachman B."/>
            <person name="Battles P."/>
            <person name="Bell A."/>
            <person name="Bess C."/>
            <person name="Bickham C."/>
            <person name="Chaboub L."/>
            <person name="Chen D."/>
            <person name="Coyle M."/>
            <person name="Deiros D.R."/>
            <person name="Dinh H."/>
            <person name="Forbes L."/>
            <person name="Fowler G."/>
            <person name="Francisco L."/>
            <person name="Fu Q."/>
            <person name="Gubbala S."/>
            <person name="Hale W."/>
            <person name="Han Y."/>
            <person name="Hemphill L."/>
            <person name="Highlander S.K."/>
            <person name="Hirani K."/>
            <person name="Hogues M."/>
            <person name="Jackson L."/>
            <person name="Jakkamsetti A."/>
            <person name="Javaid M."/>
            <person name="Jiang H."/>
            <person name="Korchina V."/>
            <person name="Kovar C."/>
            <person name="Lara F."/>
            <person name="Lee S."/>
            <person name="Mata R."/>
            <person name="Mathew T."/>
            <person name="Moen C."/>
            <person name="Morales K."/>
            <person name="Munidasa M."/>
            <person name="Nazareth L."/>
            <person name="Ngo R."/>
            <person name="Nguyen L."/>
            <person name="Okwuonu G."/>
            <person name="Ongeri F."/>
            <person name="Patil S."/>
            <person name="Petrosino J."/>
            <person name="Pham C."/>
            <person name="Pham P."/>
            <person name="Pu L.-L."/>
            <person name="Puazo M."/>
            <person name="Raj R."/>
            <person name="Reid J."/>
            <person name="Rouhana J."/>
            <person name="Saada N."/>
            <person name="Shang Y."/>
            <person name="Simmons D."/>
            <person name="Thornton R."/>
            <person name="Warren J."/>
            <person name="Weissenberger G."/>
            <person name="Zhang J."/>
            <person name="Zhang L."/>
            <person name="Zhou C."/>
            <person name="Zhu D."/>
            <person name="Muzny D."/>
            <person name="Worley K."/>
            <person name="Gibbs R."/>
        </authorList>
    </citation>
    <scope>NUCLEOTIDE SEQUENCE [LARGE SCALE GENOMIC DNA]</scope>
    <source>
        <strain evidence="2 3">DSM 16047</strain>
    </source>
</reference>
<keyword evidence="1" id="KW-1133">Transmembrane helix</keyword>
<keyword evidence="1" id="KW-0472">Membrane</keyword>
<proteinExistence type="predicted"/>
<organism evidence="2 3">
    <name type="scientific">Lactobacillus ultunensis DSM 16047</name>
    <dbReference type="NCBI Taxonomy" id="525365"/>
    <lineage>
        <taxon>Bacteria</taxon>
        <taxon>Bacillati</taxon>
        <taxon>Bacillota</taxon>
        <taxon>Bacilli</taxon>
        <taxon>Lactobacillales</taxon>
        <taxon>Lactobacillaceae</taxon>
        <taxon>Lactobacillus</taxon>
    </lineage>
</organism>
<gene>
    <name evidence="2" type="ORF">HMPREF0548_0498</name>
</gene>
<dbReference type="Proteomes" id="UP000005583">
    <property type="component" value="Unassembled WGS sequence"/>
</dbReference>
<keyword evidence="3" id="KW-1185">Reference proteome</keyword>
<dbReference type="EMBL" id="ACGU01000032">
    <property type="protein sequence ID" value="EEJ72600.1"/>
    <property type="molecule type" value="Genomic_DNA"/>
</dbReference>
<keyword evidence="1" id="KW-0812">Transmembrane</keyword>
<feature type="transmembrane region" description="Helical" evidence="1">
    <location>
        <begin position="26"/>
        <end position="47"/>
    </location>
</feature>
<evidence type="ECO:0000313" key="2">
    <source>
        <dbReference type="EMBL" id="EEJ72600.1"/>
    </source>
</evidence>
<dbReference type="AlphaFoldDB" id="C2ELF2"/>
<name>C2ELF2_9LACO</name>
<feature type="transmembrane region" description="Helical" evidence="1">
    <location>
        <begin position="59"/>
        <end position="77"/>
    </location>
</feature>